<dbReference type="Pfam" id="PF10498">
    <property type="entry name" value="IFT57"/>
    <property type="match status" value="1"/>
</dbReference>
<dbReference type="GO" id="GO:1905515">
    <property type="term" value="P:non-motile cilium assembly"/>
    <property type="evidence" value="ECO:0007669"/>
    <property type="project" value="TreeGrafter"/>
</dbReference>
<dbReference type="PANTHER" id="PTHR16011:SF0">
    <property type="entry name" value="INTRAFLAGELLAR TRANSPORT PROTEIN 57 HOMOLOG"/>
    <property type="match status" value="1"/>
</dbReference>
<dbReference type="OrthoDB" id="423881at2759"/>
<proteinExistence type="inferred from homology"/>
<feature type="region of interest" description="Disordered" evidence="6">
    <location>
        <begin position="154"/>
        <end position="176"/>
    </location>
</feature>
<dbReference type="GO" id="GO:0005794">
    <property type="term" value="C:Golgi apparatus"/>
    <property type="evidence" value="ECO:0007669"/>
    <property type="project" value="TreeGrafter"/>
</dbReference>
<dbReference type="AlphaFoldDB" id="A0A0R3SX94"/>
<comment type="subcellular location">
    <subcellularLocation>
        <location evidence="1">Cell projection</location>
        <location evidence="1">Cilium</location>
    </subcellularLocation>
</comment>
<dbReference type="PANTHER" id="PTHR16011">
    <property type="entry name" value="IFT57/HIPPI"/>
    <property type="match status" value="1"/>
</dbReference>
<accession>A0A0R3SX94</accession>
<keyword evidence="3" id="KW-0969">Cilium</keyword>
<dbReference type="GO" id="GO:0030992">
    <property type="term" value="C:intraciliary transport particle B"/>
    <property type="evidence" value="ECO:0007669"/>
    <property type="project" value="TreeGrafter"/>
</dbReference>
<name>A0A0R3SX94_HYMDI</name>
<evidence type="ECO:0000313" key="9">
    <source>
        <dbReference type="WBParaSite" id="HDID_0001035101-mRNA-1"/>
    </source>
</evidence>
<evidence type="ECO:0000256" key="2">
    <source>
        <dbReference type="ARBA" id="ARBA00009415"/>
    </source>
</evidence>
<reference evidence="9" key="1">
    <citation type="submission" date="2017-02" db="UniProtKB">
        <authorList>
            <consortium name="WormBaseParasite"/>
        </authorList>
    </citation>
    <scope>IDENTIFICATION</scope>
</reference>
<keyword evidence="5" id="KW-0175">Coiled coil</keyword>
<dbReference type="GO" id="GO:0005815">
    <property type="term" value="C:microtubule organizing center"/>
    <property type="evidence" value="ECO:0007669"/>
    <property type="project" value="TreeGrafter"/>
</dbReference>
<comment type="similarity">
    <text evidence="2">Belongs to the IFT57 family.</text>
</comment>
<evidence type="ECO:0000256" key="4">
    <source>
        <dbReference type="ARBA" id="ARBA00023273"/>
    </source>
</evidence>
<dbReference type="InterPro" id="IPR019530">
    <property type="entry name" value="Intra-flagellar_transport_57"/>
</dbReference>
<dbReference type="WBParaSite" id="HDID_0001035101-mRNA-1">
    <property type="protein sequence ID" value="HDID_0001035101-mRNA-1"/>
    <property type="gene ID" value="HDID_0001035101"/>
</dbReference>
<dbReference type="GO" id="GO:0042073">
    <property type="term" value="P:intraciliary transport"/>
    <property type="evidence" value="ECO:0007669"/>
    <property type="project" value="TreeGrafter"/>
</dbReference>
<sequence>MEKTRAEGDENVELTHIIDTSQSPFLPFELMESLLEKLKLLNYEQSFCRQRRIKEISKTYFALPTNPVEQFNMFTNLATWLIRQSDCSILNPQESNDPNAIVANILEALKSVVGHCPEFPASKLRTGSGELCIRVLDLLADSALKFKRIRHTPPQVNEKDDESSEGGGSLVEWSGGKARMCGTAPETGFISEMDAKTGLTKPQALKRSVHRDEASLGIEPHYIVPHVPFSGLLIGSSRTYSTIHDTPLSDLPQIKVEGDDWQMELERVLPQLHSVKKGGVVANDWQTHLEQFKQHRRSIEKCFAESREHLKQLEEKLLRDINKISNREKYINSQVKGALEDYGHAQNRLRELKEAYAQAKAGIAERSAALAKLTEDIEKVKVEMEQHGSSMTDSSPVIRIKQAIQRLKAENVAMELRIGVLEHTLLRSQLRAREESQKPLLMRPSSLHAFRRTGENEIV</sequence>
<gene>
    <name evidence="7" type="ORF">HDID_LOCUS10349</name>
</gene>
<keyword evidence="4" id="KW-0966">Cell projection</keyword>
<dbReference type="EMBL" id="UYSG01011634">
    <property type="protein sequence ID" value="VDL63142.1"/>
    <property type="molecule type" value="Genomic_DNA"/>
</dbReference>
<dbReference type="STRING" id="6216.A0A0R3SX94"/>
<protein>
    <submittedName>
        <fullName evidence="9">Intraflagellar transport protein 57 homolog</fullName>
    </submittedName>
</protein>
<dbReference type="GO" id="GO:0005929">
    <property type="term" value="C:cilium"/>
    <property type="evidence" value="ECO:0007669"/>
    <property type="project" value="UniProtKB-SubCell"/>
</dbReference>
<evidence type="ECO:0000313" key="7">
    <source>
        <dbReference type="EMBL" id="VDL63142.1"/>
    </source>
</evidence>
<evidence type="ECO:0000256" key="3">
    <source>
        <dbReference type="ARBA" id="ARBA00023069"/>
    </source>
</evidence>
<feature type="coiled-coil region" evidence="5">
    <location>
        <begin position="307"/>
        <end position="417"/>
    </location>
</feature>
<evidence type="ECO:0000256" key="6">
    <source>
        <dbReference type="SAM" id="MobiDB-lite"/>
    </source>
</evidence>
<evidence type="ECO:0000256" key="5">
    <source>
        <dbReference type="SAM" id="Coils"/>
    </source>
</evidence>
<evidence type="ECO:0000256" key="1">
    <source>
        <dbReference type="ARBA" id="ARBA00004138"/>
    </source>
</evidence>
<reference evidence="7 8" key="2">
    <citation type="submission" date="2018-11" db="EMBL/GenBank/DDBJ databases">
        <authorList>
            <consortium name="Pathogen Informatics"/>
        </authorList>
    </citation>
    <scope>NUCLEOTIDE SEQUENCE [LARGE SCALE GENOMIC DNA]</scope>
</reference>
<dbReference type="Proteomes" id="UP000274504">
    <property type="component" value="Unassembled WGS sequence"/>
</dbReference>
<organism evidence="9">
    <name type="scientific">Hymenolepis diminuta</name>
    <name type="common">Rat tapeworm</name>
    <dbReference type="NCBI Taxonomy" id="6216"/>
    <lineage>
        <taxon>Eukaryota</taxon>
        <taxon>Metazoa</taxon>
        <taxon>Spiralia</taxon>
        <taxon>Lophotrochozoa</taxon>
        <taxon>Platyhelminthes</taxon>
        <taxon>Cestoda</taxon>
        <taxon>Eucestoda</taxon>
        <taxon>Cyclophyllidea</taxon>
        <taxon>Hymenolepididae</taxon>
        <taxon>Hymenolepis</taxon>
    </lineage>
</organism>
<evidence type="ECO:0000313" key="8">
    <source>
        <dbReference type="Proteomes" id="UP000274504"/>
    </source>
</evidence>